<organism evidence="2">
    <name type="scientific">marine metagenome</name>
    <dbReference type="NCBI Taxonomy" id="408172"/>
    <lineage>
        <taxon>unclassified sequences</taxon>
        <taxon>metagenomes</taxon>
        <taxon>ecological metagenomes</taxon>
    </lineage>
</organism>
<sequence>MKRLWLILFVIPLFAQETEKEDSFIQKMEDKAPIPHPNEAPDQWLLAHIDVETTGLLPGHHEMIDVGIVMTTLEGDILDSLFLRIQPANPERLSPGAKAVNAFDADHWQKMGALQQSVAVDSITAFHKRTAGGKHVLMVAYNSHFDAAFMDHLFRSANKTWRDLYYYFILDIPSMAWGLGIQELTSNWIRDRYQVADEPHIAEEHTGITGAMVNVRIYKALLQYRKDIMSNVPSKK</sequence>
<dbReference type="SMART" id="SM00479">
    <property type="entry name" value="EXOIII"/>
    <property type="match status" value="1"/>
</dbReference>
<dbReference type="InterPro" id="IPR013520">
    <property type="entry name" value="Ribonucl_H"/>
</dbReference>
<evidence type="ECO:0000259" key="1">
    <source>
        <dbReference type="SMART" id="SM00479"/>
    </source>
</evidence>
<evidence type="ECO:0000313" key="2">
    <source>
        <dbReference type="EMBL" id="SVD45637.1"/>
    </source>
</evidence>
<dbReference type="SUPFAM" id="SSF53098">
    <property type="entry name" value="Ribonuclease H-like"/>
    <property type="match status" value="1"/>
</dbReference>
<accession>A0A382VGN2</accession>
<protein>
    <recommendedName>
        <fullName evidence="1">Exonuclease domain-containing protein</fullName>
    </recommendedName>
</protein>
<dbReference type="GO" id="GO:0003676">
    <property type="term" value="F:nucleic acid binding"/>
    <property type="evidence" value="ECO:0007669"/>
    <property type="project" value="InterPro"/>
</dbReference>
<gene>
    <name evidence="2" type="ORF">METZ01_LOCUS398491</name>
</gene>
<dbReference type="Pfam" id="PF00929">
    <property type="entry name" value="RNase_T"/>
    <property type="match status" value="1"/>
</dbReference>
<dbReference type="AlphaFoldDB" id="A0A382VGN2"/>
<dbReference type="Gene3D" id="3.30.420.10">
    <property type="entry name" value="Ribonuclease H-like superfamily/Ribonuclease H"/>
    <property type="match status" value="1"/>
</dbReference>
<name>A0A382VGN2_9ZZZZ</name>
<dbReference type="EMBL" id="UINC01151811">
    <property type="protein sequence ID" value="SVD45637.1"/>
    <property type="molecule type" value="Genomic_DNA"/>
</dbReference>
<reference evidence="2" key="1">
    <citation type="submission" date="2018-05" db="EMBL/GenBank/DDBJ databases">
        <authorList>
            <person name="Lanie J.A."/>
            <person name="Ng W.-L."/>
            <person name="Kazmierczak K.M."/>
            <person name="Andrzejewski T.M."/>
            <person name="Davidsen T.M."/>
            <person name="Wayne K.J."/>
            <person name="Tettelin H."/>
            <person name="Glass J.I."/>
            <person name="Rusch D."/>
            <person name="Podicherti R."/>
            <person name="Tsui H.-C.T."/>
            <person name="Winkler M.E."/>
        </authorList>
    </citation>
    <scope>NUCLEOTIDE SEQUENCE</scope>
</reference>
<feature type="domain" description="Exonuclease" evidence="1">
    <location>
        <begin position="45"/>
        <end position="227"/>
    </location>
</feature>
<dbReference type="InterPro" id="IPR036397">
    <property type="entry name" value="RNaseH_sf"/>
</dbReference>
<dbReference type="InterPro" id="IPR012337">
    <property type="entry name" value="RNaseH-like_sf"/>
</dbReference>
<proteinExistence type="predicted"/>